<gene>
    <name evidence="1" type="ORF">AAHA92_33833</name>
</gene>
<organism evidence="1 2">
    <name type="scientific">Salvia divinorum</name>
    <name type="common">Maria pastora</name>
    <name type="synonym">Diviner's sage</name>
    <dbReference type="NCBI Taxonomy" id="28513"/>
    <lineage>
        <taxon>Eukaryota</taxon>
        <taxon>Viridiplantae</taxon>
        <taxon>Streptophyta</taxon>
        <taxon>Embryophyta</taxon>
        <taxon>Tracheophyta</taxon>
        <taxon>Spermatophyta</taxon>
        <taxon>Magnoliopsida</taxon>
        <taxon>eudicotyledons</taxon>
        <taxon>Gunneridae</taxon>
        <taxon>Pentapetalae</taxon>
        <taxon>asterids</taxon>
        <taxon>lamiids</taxon>
        <taxon>Lamiales</taxon>
        <taxon>Lamiaceae</taxon>
        <taxon>Nepetoideae</taxon>
        <taxon>Mentheae</taxon>
        <taxon>Salviinae</taxon>
        <taxon>Salvia</taxon>
        <taxon>Salvia subgen. Calosphace</taxon>
    </lineage>
</organism>
<evidence type="ECO:0000313" key="1">
    <source>
        <dbReference type="EMBL" id="KAL1531117.1"/>
    </source>
</evidence>
<keyword evidence="2" id="KW-1185">Reference proteome</keyword>
<comment type="caution">
    <text evidence="1">The sequence shown here is derived from an EMBL/GenBank/DDBJ whole genome shotgun (WGS) entry which is preliminary data.</text>
</comment>
<reference evidence="1 2" key="1">
    <citation type="submission" date="2024-06" db="EMBL/GenBank/DDBJ databases">
        <title>A chromosome level genome sequence of Diviner's sage (Salvia divinorum).</title>
        <authorList>
            <person name="Ford S.A."/>
            <person name="Ro D.-K."/>
            <person name="Ness R.W."/>
            <person name="Phillips M.A."/>
        </authorList>
    </citation>
    <scope>NUCLEOTIDE SEQUENCE [LARGE SCALE GENOMIC DNA]</scope>
    <source>
        <strain evidence="1">SAF-2024a</strain>
        <tissue evidence="1">Leaf</tissue>
    </source>
</reference>
<dbReference type="Proteomes" id="UP001567538">
    <property type="component" value="Unassembled WGS sequence"/>
</dbReference>
<evidence type="ECO:0000313" key="2">
    <source>
        <dbReference type="Proteomes" id="UP001567538"/>
    </source>
</evidence>
<dbReference type="AlphaFoldDB" id="A0ABD1FH25"/>
<accession>A0ABD1FH25</accession>
<dbReference type="EMBL" id="JBEAFC010000015">
    <property type="protein sequence ID" value="KAL1531117.1"/>
    <property type="molecule type" value="Genomic_DNA"/>
</dbReference>
<proteinExistence type="predicted"/>
<protein>
    <submittedName>
        <fullName evidence="1">Uncharacterized protein</fullName>
    </submittedName>
</protein>
<name>A0ABD1FH25_SALDI</name>
<sequence length="192" mass="20779">MSCSAGHGVAGERRRPVLPLSLTLSAAGVWPPPPFLTAIAGHLSRCRSIIEFVGARKTSRHRVETGAAGCGCVWLCGGVCGCRGAAGLARGSGVRIGVTRQWRHHAHGEPSASAASASGNTTWTAAAIGAVTVRRRQRRRRGRGRQWDMKSVCKRREIQSREKAWQQPLPQFTTHMSNASISMVLGYRERKT</sequence>